<dbReference type="RefSeq" id="WP_110423067.1">
    <property type="nucleotide sequence ID" value="NZ_QGLP01000004.1"/>
</dbReference>
<dbReference type="InterPro" id="IPR024588">
    <property type="entry name" value="YejM_N"/>
</dbReference>
<feature type="domain" description="Inner membrane protein YejM N-terminal" evidence="3">
    <location>
        <begin position="11"/>
        <end position="250"/>
    </location>
</feature>
<evidence type="ECO:0000313" key="5">
    <source>
        <dbReference type="Proteomes" id="UP000247483"/>
    </source>
</evidence>
<dbReference type="Gene3D" id="3.40.720.10">
    <property type="entry name" value="Alkaline Phosphatase, subunit A"/>
    <property type="match status" value="1"/>
</dbReference>
<gene>
    <name evidence="4" type="ORF">DKK79_04830</name>
</gene>
<feature type="transmembrane region" description="Helical" evidence="1">
    <location>
        <begin position="20"/>
        <end position="41"/>
    </location>
</feature>
<feature type="transmembrane region" description="Helical" evidence="1">
    <location>
        <begin position="53"/>
        <end position="78"/>
    </location>
</feature>
<dbReference type="InterPro" id="IPR017850">
    <property type="entry name" value="Alkaline_phosphatase_core_sf"/>
</dbReference>
<organism evidence="4 5">
    <name type="scientific">Gilliamella apicola</name>
    <dbReference type="NCBI Taxonomy" id="1196095"/>
    <lineage>
        <taxon>Bacteria</taxon>
        <taxon>Pseudomonadati</taxon>
        <taxon>Pseudomonadota</taxon>
        <taxon>Gammaproteobacteria</taxon>
        <taxon>Orbales</taxon>
        <taxon>Orbaceae</taxon>
        <taxon>Gilliamella</taxon>
    </lineage>
</organism>
<proteinExistence type="predicted"/>
<feature type="transmembrane region" description="Helical" evidence="1">
    <location>
        <begin position="133"/>
        <end position="155"/>
    </location>
</feature>
<sequence length="590" mass="68060">MLKLKNNHIKDDKTSQIVSWGHWFTLFNILVVIVLGGQYLLIADWPRTFMGRFYAIISAIGHFSFLAFIVYLILLFPLSFFIHSSRWQRTIATIIATLGISLLLIDVEVFSHFRMHLNLSIWQLFTSDKTSFLNRAFISIPFILLIEILFSIWSWKKLRSLSKRKRFARPVVIGFILCFISSHLIHIWADANFYRPITMQRSSLPLSYPLTARHFLERYGFIEENGYRNRAIQEGNPFAIAIEYPLDRITFNEKQDKPNILIIDINGWNNQLLANNMPWLKEFAGQNIQFTNHYGSSNQAYLNNFSLFYGLDPNYYNSILAGHKPSVLLETVTKQHYNVGLFSANGFSEPLYRYALLSNFTTPDGKKISNKQTTDNWMVWHDEQNKLENHAPLFSVVQYSLGVKSKKIPIAELETEAKKLDQYLESLIAYLRLSNAYENSIIIITGSNNLKIDEAKKVALRSGEISFKRDALKVPLIISWPGKEAKEVSNITSETDILRTLMQDAFNVTTPAQQYSQGQNLFDQRARQWIVAGSENQVAALYDDKTVVIDAYGRSKIYDLNGKLLKNEKISLPTFLQIVTENRRFIVVDN</sequence>
<name>A0A2V4DYP5_9GAMM</name>
<dbReference type="PANTHER" id="PTHR43751">
    <property type="entry name" value="SULFATASE"/>
    <property type="match status" value="1"/>
</dbReference>
<evidence type="ECO:0008006" key="6">
    <source>
        <dbReference type="Google" id="ProtNLM"/>
    </source>
</evidence>
<comment type="caution">
    <text evidence="4">The sequence shown here is derived from an EMBL/GenBank/DDBJ whole genome shotgun (WGS) entry which is preliminary data.</text>
</comment>
<dbReference type="PIRSF" id="PIRSF004950">
    <property type="entry name" value="Mmb_sulf_HI0842"/>
    <property type="match status" value="1"/>
</dbReference>
<dbReference type="InterPro" id="IPR012159">
    <property type="entry name" value="YejM-like"/>
</dbReference>
<dbReference type="Proteomes" id="UP000247483">
    <property type="component" value="Unassembled WGS sequence"/>
</dbReference>
<reference evidence="4 5" key="1">
    <citation type="submission" date="2018-05" db="EMBL/GenBank/DDBJ databases">
        <title>Reference genomes for bee gut microbiota database.</title>
        <authorList>
            <person name="Ellegaard K.M."/>
        </authorList>
    </citation>
    <scope>NUCLEOTIDE SEQUENCE [LARGE SCALE GENOMIC DNA]</scope>
    <source>
        <strain evidence="4 5">ESL0177</strain>
    </source>
</reference>
<dbReference type="Pfam" id="PF00884">
    <property type="entry name" value="Sulfatase"/>
    <property type="match status" value="1"/>
</dbReference>
<keyword evidence="1" id="KW-1133">Transmembrane helix</keyword>
<dbReference type="EMBL" id="QGLP01000004">
    <property type="protein sequence ID" value="PXZ05992.1"/>
    <property type="molecule type" value="Genomic_DNA"/>
</dbReference>
<evidence type="ECO:0000313" key="4">
    <source>
        <dbReference type="EMBL" id="PXZ05992.1"/>
    </source>
</evidence>
<dbReference type="InterPro" id="IPR000917">
    <property type="entry name" value="Sulfatase_N"/>
</dbReference>
<protein>
    <recommendedName>
        <fullName evidence="6">DUF3413 domain-containing protein</fullName>
    </recommendedName>
</protein>
<dbReference type="InterPro" id="IPR052701">
    <property type="entry name" value="GAG_Ulvan_Degrading_Sulfatases"/>
</dbReference>
<feature type="transmembrane region" description="Helical" evidence="1">
    <location>
        <begin position="167"/>
        <end position="189"/>
    </location>
</feature>
<dbReference type="Pfam" id="PF11893">
    <property type="entry name" value="DUF3413"/>
    <property type="match status" value="1"/>
</dbReference>
<dbReference type="PANTHER" id="PTHR43751:SF3">
    <property type="entry name" value="SULFATASE N-TERMINAL DOMAIN-CONTAINING PROTEIN"/>
    <property type="match status" value="1"/>
</dbReference>
<accession>A0A2V4DYP5</accession>
<dbReference type="AlphaFoldDB" id="A0A2V4DYP5"/>
<evidence type="ECO:0000259" key="3">
    <source>
        <dbReference type="Pfam" id="PF11893"/>
    </source>
</evidence>
<evidence type="ECO:0000256" key="1">
    <source>
        <dbReference type="SAM" id="Phobius"/>
    </source>
</evidence>
<evidence type="ECO:0000259" key="2">
    <source>
        <dbReference type="Pfam" id="PF00884"/>
    </source>
</evidence>
<keyword evidence="1" id="KW-0472">Membrane</keyword>
<keyword evidence="1" id="KW-0812">Transmembrane</keyword>
<feature type="transmembrane region" description="Helical" evidence="1">
    <location>
        <begin position="90"/>
        <end position="113"/>
    </location>
</feature>
<feature type="domain" description="Sulfatase N-terminal" evidence="2">
    <location>
        <begin position="275"/>
        <end position="503"/>
    </location>
</feature>
<dbReference type="SUPFAM" id="SSF53649">
    <property type="entry name" value="Alkaline phosphatase-like"/>
    <property type="match status" value="1"/>
</dbReference>